<dbReference type="Proteomes" id="UP000307943">
    <property type="component" value="Unassembled WGS sequence"/>
</dbReference>
<dbReference type="SUPFAM" id="SSF48371">
    <property type="entry name" value="ARM repeat"/>
    <property type="match status" value="1"/>
</dbReference>
<evidence type="ECO:0000313" key="1">
    <source>
        <dbReference type="EMBL" id="TNJ62379.1"/>
    </source>
</evidence>
<gene>
    <name evidence="1" type="ORF">FE784_30885</name>
</gene>
<comment type="caution">
    <text evidence="1">The sequence shown here is derived from an EMBL/GenBank/DDBJ whole genome shotgun (WGS) entry which is preliminary data.</text>
</comment>
<keyword evidence="2" id="KW-1185">Reference proteome</keyword>
<evidence type="ECO:0000313" key="2">
    <source>
        <dbReference type="Proteomes" id="UP000307943"/>
    </source>
</evidence>
<organism evidence="1 2">
    <name type="scientific">Paenibacillus hemerocallicola</name>
    <dbReference type="NCBI Taxonomy" id="1172614"/>
    <lineage>
        <taxon>Bacteria</taxon>
        <taxon>Bacillati</taxon>
        <taxon>Bacillota</taxon>
        <taxon>Bacilli</taxon>
        <taxon>Bacillales</taxon>
        <taxon>Paenibacillaceae</taxon>
        <taxon>Paenibacillus</taxon>
    </lineage>
</organism>
<dbReference type="AlphaFoldDB" id="A0A5C4T2L4"/>
<proteinExistence type="predicted"/>
<dbReference type="Gene3D" id="1.25.10.10">
    <property type="entry name" value="Leucine-rich Repeat Variant"/>
    <property type="match status" value="1"/>
</dbReference>
<dbReference type="OrthoDB" id="83685at2"/>
<reference evidence="1 2" key="1">
    <citation type="submission" date="2019-05" db="EMBL/GenBank/DDBJ databases">
        <title>We sequenced the genome of Paenibacillus hemerocallicola KCTC 33185 for further insight into its adaptation and study the phylogeny of Paenibacillus.</title>
        <authorList>
            <person name="Narsing Rao M.P."/>
        </authorList>
    </citation>
    <scope>NUCLEOTIDE SEQUENCE [LARGE SCALE GENOMIC DNA]</scope>
    <source>
        <strain evidence="1 2">KCTC 33185</strain>
    </source>
</reference>
<sequence length="603" mass="68261">MSIDVLFELQHEVRRLFIAGSGLAAGDMRLQKTVPQLEKLGESSPVFTRLAKSVSQVLTGDSGSSAVALLELGNLLQSVLYTQGTTETKDELRPLDGTDMSLKDPVPFRKLQPLLQALTQKGQGRLEQLQQACEERLFRDFRVLPAAVQALDDSYAEVPEYLHRVVLPDYGLEALDVLRSRFRPEGGKGDARRLDLIHRLLRESSMELLLHASAEGSMEVRTTAIELLGHYLSQESYLLDMADDKKKEIRRAAYTALSRLASGPAIDRLRKALNSKDREIAIEPIQQCDAHELVEFVIQDAEKLLDKIVSKTGGEQIVQQLLASLRSLEGKRVPKVTGLLIKLLSTDGFIVPETEAAQEAAAELLLEQRSPEADLFAVSLHEPYKRKFIAYSFKAALRICPADEIYEKYAPDLKQKKQPYAKPLLRAIHETVPTLAEQLLREPEEDEYPDNWDPRWVRLFAEIDEEELVCGLIREPDRDIESYLVKKCMEKPNFGHYRTINLLLALFRIGYRDAPELMMNVLESGGKRQLYYLDRTQHELLSMLPGAYADRLRTFAETLTYDSVKKQVLDVADSLALKPAETDVPEHDKKGTGIWGWIKNKMR</sequence>
<dbReference type="RefSeq" id="WP_139606122.1">
    <property type="nucleotide sequence ID" value="NZ_VDCQ01000060.1"/>
</dbReference>
<dbReference type="Pfam" id="PF13646">
    <property type="entry name" value="HEAT_2"/>
    <property type="match status" value="1"/>
</dbReference>
<name>A0A5C4T2L4_9BACL</name>
<accession>A0A5C4T2L4</accession>
<dbReference type="InterPro" id="IPR011989">
    <property type="entry name" value="ARM-like"/>
</dbReference>
<dbReference type="InterPro" id="IPR016024">
    <property type="entry name" value="ARM-type_fold"/>
</dbReference>
<dbReference type="EMBL" id="VDCQ01000060">
    <property type="protein sequence ID" value="TNJ62379.1"/>
    <property type="molecule type" value="Genomic_DNA"/>
</dbReference>
<protein>
    <submittedName>
        <fullName evidence="1">HEAT repeat domain-containing protein</fullName>
    </submittedName>
</protein>